<evidence type="ECO:0000256" key="4">
    <source>
        <dbReference type="ARBA" id="ARBA00022741"/>
    </source>
</evidence>
<dbReference type="GO" id="GO:0004674">
    <property type="term" value="F:protein serine/threonine kinase activity"/>
    <property type="evidence" value="ECO:0007669"/>
    <property type="project" value="UniProtKB-KW"/>
</dbReference>
<reference evidence="10 11" key="1">
    <citation type="journal article" date="2018" name="PLoS Genet.">
        <title>Population sequencing reveals clonal diversity and ancestral inbreeding in the grapevine cultivar Chardonnay.</title>
        <authorList>
            <person name="Roach M.J."/>
            <person name="Johnson D.L."/>
            <person name="Bohlmann J."/>
            <person name="van Vuuren H.J."/>
            <person name="Jones S.J."/>
            <person name="Pretorius I.S."/>
            <person name="Schmidt S.A."/>
            <person name="Borneman A.R."/>
        </authorList>
    </citation>
    <scope>NUCLEOTIDE SEQUENCE [LARGE SCALE GENOMIC DNA]</scope>
    <source>
        <strain evidence="11">cv. Chardonnay</strain>
        <tissue evidence="10">Leaf</tissue>
    </source>
</reference>
<comment type="caution">
    <text evidence="10">The sequence shown here is derived from an EMBL/GenBank/DDBJ whole genome shotgun (WGS) entry which is preliminary data.</text>
</comment>
<name>A0A438K9A5_VITVI</name>
<evidence type="ECO:0000256" key="5">
    <source>
        <dbReference type="ARBA" id="ARBA00022777"/>
    </source>
</evidence>
<dbReference type="Gene3D" id="1.10.510.10">
    <property type="entry name" value="Transferase(Phosphotransferase) domain 1"/>
    <property type="match status" value="2"/>
</dbReference>
<accession>A0A438K9A5</accession>
<dbReference type="PANTHER" id="PTHR48005">
    <property type="entry name" value="LEUCINE RICH REPEAT KINASE 2"/>
    <property type="match status" value="1"/>
</dbReference>
<comment type="catalytic activity">
    <reaction evidence="7">
        <text>L-threonyl-[protein] + ATP = O-phospho-L-threonyl-[protein] + ADP + H(+)</text>
        <dbReference type="Rhea" id="RHEA:46608"/>
        <dbReference type="Rhea" id="RHEA-COMP:11060"/>
        <dbReference type="Rhea" id="RHEA-COMP:11605"/>
        <dbReference type="ChEBI" id="CHEBI:15378"/>
        <dbReference type="ChEBI" id="CHEBI:30013"/>
        <dbReference type="ChEBI" id="CHEBI:30616"/>
        <dbReference type="ChEBI" id="CHEBI:61977"/>
        <dbReference type="ChEBI" id="CHEBI:456216"/>
        <dbReference type="EC" id="2.7.11.1"/>
    </reaction>
</comment>
<evidence type="ECO:0000256" key="6">
    <source>
        <dbReference type="ARBA" id="ARBA00022840"/>
    </source>
</evidence>
<evidence type="ECO:0000256" key="1">
    <source>
        <dbReference type="ARBA" id="ARBA00012513"/>
    </source>
</evidence>
<keyword evidence="6" id="KW-0067">ATP-binding</keyword>
<comment type="catalytic activity">
    <reaction evidence="8">
        <text>L-seryl-[protein] + ATP = O-phospho-L-seryl-[protein] + ADP + H(+)</text>
        <dbReference type="Rhea" id="RHEA:17989"/>
        <dbReference type="Rhea" id="RHEA-COMP:9863"/>
        <dbReference type="Rhea" id="RHEA-COMP:11604"/>
        <dbReference type="ChEBI" id="CHEBI:15378"/>
        <dbReference type="ChEBI" id="CHEBI:29999"/>
        <dbReference type="ChEBI" id="CHEBI:30616"/>
        <dbReference type="ChEBI" id="CHEBI:83421"/>
        <dbReference type="ChEBI" id="CHEBI:456216"/>
        <dbReference type="EC" id="2.7.11.1"/>
    </reaction>
</comment>
<dbReference type="EC" id="2.7.11.1" evidence="1"/>
<evidence type="ECO:0000313" key="11">
    <source>
        <dbReference type="Proteomes" id="UP000288805"/>
    </source>
</evidence>
<keyword evidence="4" id="KW-0547">Nucleotide-binding</keyword>
<evidence type="ECO:0000313" key="10">
    <source>
        <dbReference type="EMBL" id="RVX17789.1"/>
    </source>
</evidence>
<dbReference type="InterPro" id="IPR011009">
    <property type="entry name" value="Kinase-like_dom_sf"/>
</dbReference>
<evidence type="ECO:0000256" key="2">
    <source>
        <dbReference type="ARBA" id="ARBA00022527"/>
    </source>
</evidence>
<keyword evidence="5 10" id="KW-0418">Kinase</keyword>
<dbReference type="Proteomes" id="UP000288805">
    <property type="component" value="Unassembled WGS sequence"/>
</dbReference>
<feature type="domain" description="Serine-threonine/tyrosine-protein kinase catalytic" evidence="9">
    <location>
        <begin position="88"/>
        <end position="174"/>
    </location>
</feature>
<sequence>MYGIRKEGHGSVYKAELSSVKLLGFCSHHDKFLVYDYLERGSLATILSREEAETLVWATRVNIIKEWLMLCLTCTMLLKLDSSNQSTLAGTFGYVAPEHAYTMKVTEKTDVYSFGVISTGSYQRKTSWNLQILSLSVSPPLTTQDEGEVISIIKPGTACLNANPRSRPTMQIISQM</sequence>
<evidence type="ECO:0000256" key="3">
    <source>
        <dbReference type="ARBA" id="ARBA00022679"/>
    </source>
</evidence>
<keyword evidence="3" id="KW-0808">Transferase</keyword>
<dbReference type="PANTHER" id="PTHR48005:SF95">
    <property type="entry name" value="PROTEIN KINASE DOMAIN-CONTAINING PROTEIN"/>
    <property type="match status" value="1"/>
</dbReference>
<dbReference type="AlphaFoldDB" id="A0A438K9A5"/>
<dbReference type="GO" id="GO:0005524">
    <property type="term" value="F:ATP binding"/>
    <property type="evidence" value="ECO:0007669"/>
    <property type="project" value="UniProtKB-KW"/>
</dbReference>
<keyword evidence="2" id="KW-0723">Serine/threonine-protein kinase</keyword>
<organism evidence="10 11">
    <name type="scientific">Vitis vinifera</name>
    <name type="common">Grape</name>
    <dbReference type="NCBI Taxonomy" id="29760"/>
    <lineage>
        <taxon>Eukaryota</taxon>
        <taxon>Viridiplantae</taxon>
        <taxon>Streptophyta</taxon>
        <taxon>Embryophyta</taxon>
        <taxon>Tracheophyta</taxon>
        <taxon>Spermatophyta</taxon>
        <taxon>Magnoliopsida</taxon>
        <taxon>eudicotyledons</taxon>
        <taxon>Gunneridae</taxon>
        <taxon>Pentapetalae</taxon>
        <taxon>rosids</taxon>
        <taxon>Vitales</taxon>
        <taxon>Vitaceae</taxon>
        <taxon>Viteae</taxon>
        <taxon>Vitis</taxon>
    </lineage>
</organism>
<dbReference type="Pfam" id="PF07714">
    <property type="entry name" value="PK_Tyr_Ser-Thr"/>
    <property type="match status" value="1"/>
</dbReference>
<gene>
    <name evidence="10" type="primary">MIK2_34</name>
    <name evidence="10" type="ORF">CK203_004246</name>
</gene>
<evidence type="ECO:0000256" key="7">
    <source>
        <dbReference type="ARBA" id="ARBA00047899"/>
    </source>
</evidence>
<dbReference type="InterPro" id="IPR051420">
    <property type="entry name" value="Ser_Thr_Kinases_DiverseReg"/>
</dbReference>
<protein>
    <recommendedName>
        <fullName evidence="1">non-specific serine/threonine protein kinase</fullName>
        <ecNumber evidence="1">2.7.11.1</ecNumber>
    </recommendedName>
</protein>
<dbReference type="EMBL" id="QGNW01000012">
    <property type="protein sequence ID" value="RVX17789.1"/>
    <property type="molecule type" value="Genomic_DNA"/>
</dbReference>
<keyword evidence="10" id="KW-0675">Receptor</keyword>
<evidence type="ECO:0000259" key="9">
    <source>
        <dbReference type="Pfam" id="PF07714"/>
    </source>
</evidence>
<dbReference type="InterPro" id="IPR001245">
    <property type="entry name" value="Ser-Thr/Tyr_kinase_cat_dom"/>
</dbReference>
<proteinExistence type="predicted"/>
<evidence type="ECO:0000256" key="8">
    <source>
        <dbReference type="ARBA" id="ARBA00048679"/>
    </source>
</evidence>
<dbReference type="SUPFAM" id="SSF56112">
    <property type="entry name" value="Protein kinase-like (PK-like)"/>
    <property type="match status" value="1"/>
</dbReference>